<gene>
    <name evidence="2" type="ORF">K435DRAFT_89926</name>
</gene>
<proteinExistence type="predicted"/>
<organism evidence="2 3">
    <name type="scientific">Dendrothele bispora (strain CBS 962.96)</name>
    <dbReference type="NCBI Taxonomy" id="1314807"/>
    <lineage>
        <taxon>Eukaryota</taxon>
        <taxon>Fungi</taxon>
        <taxon>Dikarya</taxon>
        <taxon>Basidiomycota</taxon>
        <taxon>Agaricomycotina</taxon>
        <taxon>Agaricomycetes</taxon>
        <taxon>Agaricomycetidae</taxon>
        <taxon>Agaricales</taxon>
        <taxon>Agaricales incertae sedis</taxon>
        <taxon>Dendrothele</taxon>
    </lineage>
</organism>
<feature type="transmembrane region" description="Helical" evidence="1">
    <location>
        <begin position="75"/>
        <end position="94"/>
    </location>
</feature>
<keyword evidence="1" id="KW-1133">Transmembrane helix</keyword>
<dbReference type="Proteomes" id="UP000297245">
    <property type="component" value="Unassembled WGS sequence"/>
</dbReference>
<keyword evidence="1" id="KW-0812">Transmembrane</keyword>
<sequence>MPHMTILSAGNSIALQTDLSCSASLLLNIAATPTAISLVPFAQCCLSALCCLKVTSHKPVSQKHNMYFRCSRSLVLFKLQVALLFALLLLSYLISHENQIDRT</sequence>
<feature type="transmembrane region" description="Helical" evidence="1">
    <location>
        <begin position="35"/>
        <end position="54"/>
    </location>
</feature>
<protein>
    <submittedName>
        <fullName evidence="2">Uncharacterized protein</fullName>
    </submittedName>
</protein>
<evidence type="ECO:0000256" key="1">
    <source>
        <dbReference type="SAM" id="Phobius"/>
    </source>
</evidence>
<accession>A0A4S8KPK8</accession>
<keyword evidence="3" id="KW-1185">Reference proteome</keyword>
<evidence type="ECO:0000313" key="3">
    <source>
        <dbReference type="Proteomes" id="UP000297245"/>
    </source>
</evidence>
<dbReference type="AlphaFoldDB" id="A0A4S8KPK8"/>
<dbReference type="EMBL" id="ML180415">
    <property type="protein sequence ID" value="THU77513.1"/>
    <property type="molecule type" value="Genomic_DNA"/>
</dbReference>
<evidence type="ECO:0000313" key="2">
    <source>
        <dbReference type="EMBL" id="THU77513.1"/>
    </source>
</evidence>
<reference evidence="2 3" key="1">
    <citation type="journal article" date="2019" name="Nat. Ecol. Evol.">
        <title>Megaphylogeny resolves global patterns of mushroom evolution.</title>
        <authorList>
            <person name="Varga T."/>
            <person name="Krizsan K."/>
            <person name="Foldi C."/>
            <person name="Dima B."/>
            <person name="Sanchez-Garcia M."/>
            <person name="Sanchez-Ramirez S."/>
            <person name="Szollosi G.J."/>
            <person name="Szarkandi J.G."/>
            <person name="Papp V."/>
            <person name="Albert L."/>
            <person name="Andreopoulos W."/>
            <person name="Angelini C."/>
            <person name="Antonin V."/>
            <person name="Barry K.W."/>
            <person name="Bougher N.L."/>
            <person name="Buchanan P."/>
            <person name="Buyck B."/>
            <person name="Bense V."/>
            <person name="Catcheside P."/>
            <person name="Chovatia M."/>
            <person name="Cooper J."/>
            <person name="Damon W."/>
            <person name="Desjardin D."/>
            <person name="Finy P."/>
            <person name="Geml J."/>
            <person name="Haridas S."/>
            <person name="Hughes K."/>
            <person name="Justo A."/>
            <person name="Karasinski D."/>
            <person name="Kautmanova I."/>
            <person name="Kiss B."/>
            <person name="Kocsube S."/>
            <person name="Kotiranta H."/>
            <person name="LaButti K.M."/>
            <person name="Lechner B.E."/>
            <person name="Liimatainen K."/>
            <person name="Lipzen A."/>
            <person name="Lukacs Z."/>
            <person name="Mihaltcheva S."/>
            <person name="Morgado L.N."/>
            <person name="Niskanen T."/>
            <person name="Noordeloos M.E."/>
            <person name="Ohm R.A."/>
            <person name="Ortiz-Santana B."/>
            <person name="Ovrebo C."/>
            <person name="Racz N."/>
            <person name="Riley R."/>
            <person name="Savchenko A."/>
            <person name="Shiryaev A."/>
            <person name="Soop K."/>
            <person name="Spirin V."/>
            <person name="Szebenyi C."/>
            <person name="Tomsovsky M."/>
            <person name="Tulloss R.E."/>
            <person name="Uehling J."/>
            <person name="Grigoriev I.V."/>
            <person name="Vagvolgyi C."/>
            <person name="Papp T."/>
            <person name="Martin F.M."/>
            <person name="Miettinen O."/>
            <person name="Hibbett D.S."/>
            <person name="Nagy L.G."/>
        </authorList>
    </citation>
    <scope>NUCLEOTIDE SEQUENCE [LARGE SCALE GENOMIC DNA]</scope>
    <source>
        <strain evidence="2 3">CBS 962.96</strain>
    </source>
</reference>
<name>A0A4S8KPK8_DENBC</name>
<keyword evidence="1" id="KW-0472">Membrane</keyword>